<dbReference type="SUPFAM" id="SSF55347">
    <property type="entry name" value="Glyceraldehyde-3-phosphate dehydrogenase-like, C-terminal domain"/>
    <property type="match status" value="1"/>
</dbReference>
<dbReference type="Gene3D" id="3.30.360.10">
    <property type="entry name" value="Dihydrodipicolinate Reductase, domain 2"/>
    <property type="match status" value="1"/>
</dbReference>
<dbReference type="Gene3D" id="3.40.50.720">
    <property type="entry name" value="NAD(P)-binding Rossmann-like Domain"/>
    <property type="match status" value="1"/>
</dbReference>
<dbReference type="EMBL" id="JAMKFE010000002">
    <property type="protein sequence ID" value="MCM5678658.1"/>
    <property type="molecule type" value="Genomic_DNA"/>
</dbReference>
<dbReference type="Proteomes" id="UP001165541">
    <property type="component" value="Unassembled WGS sequence"/>
</dbReference>
<evidence type="ECO:0000259" key="4">
    <source>
        <dbReference type="Pfam" id="PF22725"/>
    </source>
</evidence>
<accession>A0ABT0YJ26</accession>
<dbReference type="InterPro" id="IPR055170">
    <property type="entry name" value="GFO_IDH_MocA-like_dom"/>
</dbReference>
<proteinExistence type="inferred from homology"/>
<sequence length="325" mass="35857">MSDTSPSPVRWGLLGAGRITEGALIPALRARGAAIVALGCRDVERGRRLAERHGIDHALPYAELLRRDDIDAVYIGLHNSAHLPWTLAAIEAGKHVLCEKPLALNAGEVRRMQQAQSRTGRLVHEAFMYRYHPQIDRVREIVRSGELGELQLMRGSFGFRLDKPDDSRWDPALGGGALYDVGVYPLSLMRLLAGTRPQVRGAWGRLGPGGADVLAHAVLGFGDVVAHLDCGFTLPGLDVHFEAIGSRGRLRLPNPFVAKNVEAELHVCVGDEQRTERFAPVDHYMLMAAHFERAVRGEEPLRWTLDDALEQAEALDEMLARLRVS</sequence>
<keyword evidence="2" id="KW-0560">Oxidoreductase</keyword>
<evidence type="ECO:0000256" key="1">
    <source>
        <dbReference type="ARBA" id="ARBA00010928"/>
    </source>
</evidence>
<dbReference type="PANTHER" id="PTHR22604">
    <property type="entry name" value="OXIDOREDUCTASES"/>
    <property type="match status" value="1"/>
</dbReference>
<dbReference type="RefSeq" id="WP_251776797.1">
    <property type="nucleotide sequence ID" value="NZ_JAMKFE010000002.1"/>
</dbReference>
<evidence type="ECO:0000259" key="3">
    <source>
        <dbReference type="Pfam" id="PF01408"/>
    </source>
</evidence>
<keyword evidence="6" id="KW-1185">Reference proteome</keyword>
<reference evidence="5" key="1">
    <citation type="submission" date="2022-05" db="EMBL/GenBank/DDBJ databases">
        <title>Schlegelella sp. nov., isolated from mangrove soil.</title>
        <authorList>
            <person name="Liu Y."/>
            <person name="Ge X."/>
            <person name="Liu W."/>
        </authorList>
    </citation>
    <scope>NUCLEOTIDE SEQUENCE</scope>
    <source>
        <strain evidence="5">S2-27</strain>
    </source>
</reference>
<dbReference type="SUPFAM" id="SSF51735">
    <property type="entry name" value="NAD(P)-binding Rossmann-fold domains"/>
    <property type="match status" value="1"/>
</dbReference>
<organism evidence="5 6">
    <name type="scientific">Caldimonas mangrovi</name>
    <dbReference type="NCBI Taxonomy" id="2944811"/>
    <lineage>
        <taxon>Bacteria</taxon>
        <taxon>Pseudomonadati</taxon>
        <taxon>Pseudomonadota</taxon>
        <taxon>Betaproteobacteria</taxon>
        <taxon>Burkholderiales</taxon>
        <taxon>Sphaerotilaceae</taxon>
        <taxon>Caldimonas</taxon>
    </lineage>
</organism>
<dbReference type="Pfam" id="PF01408">
    <property type="entry name" value="GFO_IDH_MocA"/>
    <property type="match status" value="1"/>
</dbReference>
<name>A0ABT0YJ26_9BURK</name>
<evidence type="ECO:0000256" key="2">
    <source>
        <dbReference type="ARBA" id="ARBA00023002"/>
    </source>
</evidence>
<feature type="domain" description="GFO/IDH/MocA-like oxidoreductase" evidence="4">
    <location>
        <begin position="137"/>
        <end position="251"/>
    </location>
</feature>
<dbReference type="InterPro" id="IPR050984">
    <property type="entry name" value="Gfo/Idh/MocA_domain"/>
</dbReference>
<evidence type="ECO:0000313" key="6">
    <source>
        <dbReference type="Proteomes" id="UP001165541"/>
    </source>
</evidence>
<comment type="caution">
    <text evidence="5">The sequence shown here is derived from an EMBL/GenBank/DDBJ whole genome shotgun (WGS) entry which is preliminary data.</text>
</comment>
<dbReference type="InterPro" id="IPR036291">
    <property type="entry name" value="NAD(P)-bd_dom_sf"/>
</dbReference>
<feature type="domain" description="Gfo/Idh/MocA-like oxidoreductase N-terminal" evidence="3">
    <location>
        <begin position="9"/>
        <end position="126"/>
    </location>
</feature>
<comment type="similarity">
    <text evidence="1">Belongs to the Gfo/Idh/MocA family.</text>
</comment>
<dbReference type="Pfam" id="PF22725">
    <property type="entry name" value="GFO_IDH_MocA_C3"/>
    <property type="match status" value="1"/>
</dbReference>
<dbReference type="PANTHER" id="PTHR22604:SF105">
    <property type="entry name" value="TRANS-1,2-DIHYDROBENZENE-1,2-DIOL DEHYDROGENASE"/>
    <property type="match status" value="1"/>
</dbReference>
<gene>
    <name evidence="5" type="ORF">M8A51_03820</name>
</gene>
<dbReference type="InterPro" id="IPR000683">
    <property type="entry name" value="Gfo/Idh/MocA-like_OxRdtase_N"/>
</dbReference>
<protein>
    <submittedName>
        <fullName evidence="5">Gfo/Idh/MocA family oxidoreductase</fullName>
    </submittedName>
</protein>
<evidence type="ECO:0000313" key="5">
    <source>
        <dbReference type="EMBL" id="MCM5678658.1"/>
    </source>
</evidence>